<accession>A0ACB9WED9</accession>
<dbReference type="EMBL" id="CM043800">
    <property type="protein sequence ID" value="KAI4811764.1"/>
    <property type="molecule type" value="Genomic_DNA"/>
</dbReference>
<reference evidence="1" key="1">
    <citation type="submission" date="2022-05" db="EMBL/GenBank/DDBJ databases">
        <title>Chromosome-level genome of Chaenocephalus aceratus.</title>
        <authorList>
            <person name="Park H."/>
        </authorList>
    </citation>
    <scope>NUCLEOTIDE SEQUENCE</scope>
    <source>
        <strain evidence="1">KU_202001</strain>
    </source>
</reference>
<organism evidence="1 2">
    <name type="scientific">Chaenocephalus aceratus</name>
    <name type="common">Blackfin icefish</name>
    <name type="synonym">Chaenichthys aceratus</name>
    <dbReference type="NCBI Taxonomy" id="36190"/>
    <lineage>
        <taxon>Eukaryota</taxon>
        <taxon>Metazoa</taxon>
        <taxon>Chordata</taxon>
        <taxon>Craniata</taxon>
        <taxon>Vertebrata</taxon>
        <taxon>Euteleostomi</taxon>
        <taxon>Actinopterygii</taxon>
        <taxon>Neopterygii</taxon>
        <taxon>Teleostei</taxon>
        <taxon>Neoteleostei</taxon>
        <taxon>Acanthomorphata</taxon>
        <taxon>Eupercaria</taxon>
        <taxon>Perciformes</taxon>
        <taxon>Notothenioidei</taxon>
        <taxon>Channichthyidae</taxon>
        <taxon>Chaenocephalus</taxon>
    </lineage>
</organism>
<name>A0ACB9WED9_CHAAC</name>
<evidence type="ECO:0000313" key="1">
    <source>
        <dbReference type="EMBL" id="KAI4811764.1"/>
    </source>
</evidence>
<keyword evidence="2" id="KW-1185">Reference proteome</keyword>
<dbReference type="Proteomes" id="UP001057452">
    <property type="component" value="Chromosome 16"/>
</dbReference>
<proteinExistence type="predicted"/>
<gene>
    <name evidence="1" type="ORF">KUCAC02_014640</name>
</gene>
<feature type="non-terminal residue" evidence="1">
    <location>
        <position position="1"/>
    </location>
</feature>
<evidence type="ECO:0000313" key="2">
    <source>
        <dbReference type="Proteomes" id="UP001057452"/>
    </source>
</evidence>
<sequence length="95" mass="9796">VAADSDPPASSGQGFHRPWVHGGEASRLGKNARGLEWPGLGNGLAIVPQEKHYTCGRAKGPCITAVRASNTGSPRLSCPCRPRALLSAPNVAGKV</sequence>
<comment type="caution">
    <text evidence="1">The sequence shown here is derived from an EMBL/GenBank/DDBJ whole genome shotgun (WGS) entry which is preliminary data.</text>
</comment>
<protein>
    <submittedName>
        <fullName evidence="1">Uncharacterized protein</fullName>
    </submittedName>
</protein>